<proteinExistence type="predicted"/>
<evidence type="ECO:0000313" key="1">
    <source>
        <dbReference type="EMBL" id="VDN06558.1"/>
    </source>
</evidence>
<dbReference type="Proteomes" id="UP000276776">
    <property type="component" value="Unassembled WGS sequence"/>
</dbReference>
<dbReference type="EMBL" id="UYYF01004708">
    <property type="protein sequence ID" value="VDN06558.1"/>
    <property type="molecule type" value="Genomic_DNA"/>
</dbReference>
<organism evidence="3">
    <name type="scientific">Thelazia callipaeda</name>
    <name type="common">Oriental eyeworm</name>
    <name type="synonym">Parasitic nematode</name>
    <dbReference type="NCBI Taxonomy" id="103827"/>
    <lineage>
        <taxon>Eukaryota</taxon>
        <taxon>Metazoa</taxon>
        <taxon>Ecdysozoa</taxon>
        <taxon>Nematoda</taxon>
        <taxon>Chromadorea</taxon>
        <taxon>Rhabditida</taxon>
        <taxon>Spirurina</taxon>
        <taxon>Spiruromorpha</taxon>
        <taxon>Thelazioidea</taxon>
        <taxon>Thelaziidae</taxon>
        <taxon>Thelazia</taxon>
    </lineage>
</organism>
<dbReference type="AlphaFoldDB" id="A0A0N5D7D5"/>
<evidence type="ECO:0000313" key="2">
    <source>
        <dbReference type="Proteomes" id="UP000276776"/>
    </source>
</evidence>
<accession>A0A0N5D7D5</accession>
<sequence length="153" mass="17797">MSKANAAITRLQVHAEKRFLEETVECAKIPDLLRAKYIDESKVDVMQMYYVLMQKTQGREIHQAKWTQEMISENVDPLILEAVSEYATQNSLKSVSDIGRQFQVAQQCYEDMTRRKKNPLKWNASIGKKISLSNFHKTLIERYLARETLEGKI</sequence>
<evidence type="ECO:0000313" key="3">
    <source>
        <dbReference type="WBParaSite" id="TCLT_0000897501-mRNA-1"/>
    </source>
</evidence>
<gene>
    <name evidence="1" type="ORF">TCLT_LOCUS8964</name>
</gene>
<protein>
    <submittedName>
        <fullName evidence="3">Phage protein</fullName>
    </submittedName>
</protein>
<name>A0A0N5D7D5_THECL</name>
<reference evidence="1 2" key="2">
    <citation type="submission" date="2018-11" db="EMBL/GenBank/DDBJ databases">
        <authorList>
            <consortium name="Pathogen Informatics"/>
        </authorList>
    </citation>
    <scope>NUCLEOTIDE SEQUENCE [LARGE SCALE GENOMIC DNA]</scope>
</reference>
<dbReference type="OrthoDB" id="2191163at2759"/>
<dbReference type="WBParaSite" id="TCLT_0000897501-mRNA-1">
    <property type="protein sequence ID" value="TCLT_0000897501-mRNA-1"/>
    <property type="gene ID" value="TCLT_0000897501"/>
</dbReference>
<reference evidence="3" key="1">
    <citation type="submission" date="2017-02" db="UniProtKB">
        <authorList>
            <consortium name="WormBaseParasite"/>
        </authorList>
    </citation>
    <scope>IDENTIFICATION</scope>
</reference>
<keyword evidence="2" id="KW-1185">Reference proteome</keyword>